<dbReference type="Proteomes" id="UP001148662">
    <property type="component" value="Unassembled WGS sequence"/>
</dbReference>
<evidence type="ECO:0000313" key="2">
    <source>
        <dbReference type="Proteomes" id="UP001148662"/>
    </source>
</evidence>
<sequence length="298" mass="32912">MLIRGFKKSRLSRDGPLLGYVVLTFILSTILIGTGMQFTMQAFVNDRNFPGGPSAYEVVEFSIPIDATANDALVISTYLSDALLMWRCTVMFKNSSIPEWITISIALLFWFTEFILGVLFLVQISANSIFGVANFTLGFWCFSLTLNVLATIVIVGRLFIYRRRLANVLGSGYITQYTGVMAMVVESELLYTAFMILYIVPFVLNNPIENVFVQPPSLIQAIAALMIVYRVASGKGWTKDTYAQMTTTRAQGSTIQLSNLSTLRATGSTTFADEVKSTGTGIQVTQEVYMTKESTGSV</sequence>
<name>A0ACC1T494_9APHY</name>
<comment type="caution">
    <text evidence="1">The sequence shown here is derived from an EMBL/GenBank/DDBJ whole genome shotgun (WGS) entry which is preliminary data.</text>
</comment>
<organism evidence="1 2">
    <name type="scientific">Phlebia brevispora</name>
    <dbReference type="NCBI Taxonomy" id="194682"/>
    <lineage>
        <taxon>Eukaryota</taxon>
        <taxon>Fungi</taxon>
        <taxon>Dikarya</taxon>
        <taxon>Basidiomycota</taxon>
        <taxon>Agaricomycotina</taxon>
        <taxon>Agaricomycetes</taxon>
        <taxon>Polyporales</taxon>
        <taxon>Meruliaceae</taxon>
        <taxon>Phlebia</taxon>
    </lineage>
</organism>
<dbReference type="EMBL" id="JANHOG010000616">
    <property type="protein sequence ID" value="KAJ3552793.1"/>
    <property type="molecule type" value="Genomic_DNA"/>
</dbReference>
<keyword evidence="2" id="KW-1185">Reference proteome</keyword>
<gene>
    <name evidence="1" type="ORF">NM688_g3966</name>
</gene>
<evidence type="ECO:0000313" key="1">
    <source>
        <dbReference type="EMBL" id="KAJ3552793.1"/>
    </source>
</evidence>
<proteinExistence type="predicted"/>
<reference evidence="1" key="1">
    <citation type="submission" date="2022-07" db="EMBL/GenBank/DDBJ databases">
        <title>Genome Sequence of Phlebia brevispora.</title>
        <authorList>
            <person name="Buettner E."/>
        </authorList>
    </citation>
    <scope>NUCLEOTIDE SEQUENCE</scope>
    <source>
        <strain evidence="1">MPL23</strain>
    </source>
</reference>
<accession>A0ACC1T494</accession>
<protein>
    <submittedName>
        <fullName evidence="1">Uncharacterized protein</fullName>
    </submittedName>
</protein>